<comment type="caution">
    <text evidence="3">The sequence shown here is derived from an EMBL/GenBank/DDBJ whole genome shotgun (WGS) entry which is preliminary data.</text>
</comment>
<feature type="compositionally biased region" description="Polar residues" evidence="1">
    <location>
        <begin position="351"/>
        <end position="365"/>
    </location>
</feature>
<feature type="domain" description="HTH luxR-type" evidence="2">
    <location>
        <begin position="279"/>
        <end position="344"/>
    </location>
</feature>
<accession>A0ABU6F878</accession>
<name>A0ABU6F878_9ACTN</name>
<keyword evidence="4" id="KW-1185">Reference proteome</keyword>
<feature type="region of interest" description="Disordered" evidence="1">
    <location>
        <begin position="1"/>
        <end position="23"/>
    </location>
</feature>
<dbReference type="SUPFAM" id="SSF46894">
    <property type="entry name" value="C-terminal effector domain of the bipartite response regulators"/>
    <property type="match status" value="1"/>
</dbReference>
<dbReference type="PROSITE" id="PS50043">
    <property type="entry name" value="HTH_LUXR_2"/>
    <property type="match status" value="1"/>
</dbReference>
<dbReference type="InterPro" id="IPR000792">
    <property type="entry name" value="Tscrpt_reg_LuxR_C"/>
</dbReference>
<dbReference type="PRINTS" id="PR00038">
    <property type="entry name" value="HTHLUXR"/>
</dbReference>
<dbReference type="InterPro" id="IPR036388">
    <property type="entry name" value="WH-like_DNA-bd_sf"/>
</dbReference>
<dbReference type="CDD" id="cd06170">
    <property type="entry name" value="LuxR_C_like"/>
    <property type="match status" value="1"/>
</dbReference>
<dbReference type="RefSeq" id="WP_326019005.1">
    <property type="nucleotide sequence ID" value="NZ_JAOZYC010000130.1"/>
</dbReference>
<evidence type="ECO:0000313" key="3">
    <source>
        <dbReference type="EMBL" id="MEB8340239.1"/>
    </source>
</evidence>
<dbReference type="SMART" id="SM00421">
    <property type="entry name" value="HTH_LUXR"/>
    <property type="match status" value="1"/>
</dbReference>
<dbReference type="PANTHER" id="PTHR34293:SF1">
    <property type="entry name" value="HTH-TYPE TRANSCRIPTIONAL REGULATOR TRMBL2"/>
    <property type="match status" value="1"/>
</dbReference>
<dbReference type="EMBL" id="JAOZYC010000130">
    <property type="protein sequence ID" value="MEB8340239.1"/>
    <property type="molecule type" value="Genomic_DNA"/>
</dbReference>
<dbReference type="InterPro" id="IPR051797">
    <property type="entry name" value="TrmB-like"/>
</dbReference>
<dbReference type="InterPro" id="IPR016032">
    <property type="entry name" value="Sig_transdc_resp-reg_C-effctor"/>
</dbReference>
<protein>
    <submittedName>
        <fullName evidence="3">LuxR C-terminal-related transcriptional regulator</fullName>
    </submittedName>
</protein>
<sequence length="385" mass="42388">MDANLQAHQSHGLGGTEDQEDQEELYQLATRNRVLRPQWAAGRLGWSAERTDRAVRHLTEAMLLQRLPGKENAFEPVAPQAAAFRRLAPLQQQIQRMERRSREIQAELVGFHHAHEEPVGEVPGGQGQLPFGEALRTLAGEHVLHEEISTALSECTGEVLLARPGTQWWAGATQRCAEAAVGVLQRRNVDVRVIHHHATRFDPAIRRFVATLADGGGAARTLAGPFEGVIILDRRTAIVPLEEEHLAVVVQQPGLVRFMVEVFERTWRVAKEFEGQCRTTEVSTLVSDVQSAIIQLLAEGKTDEVIARRIGVSVRTCRNHIAKIYQELGARSRFQLGVMIAKSGLLEQVPTTPRASQPLPVSTSGPAVVPSREREAGAVHSLTAT</sequence>
<reference evidence="3 4" key="1">
    <citation type="submission" date="2022-10" db="EMBL/GenBank/DDBJ databases">
        <authorList>
            <person name="Xie J."/>
            <person name="Shen N."/>
        </authorList>
    </citation>
    <scope>NUCLEOTIDE SEQUENCE [LARGE SCALE GENOMIC DNA]</scope>
    <source>
        <strain evidence="3 4">YIM65594</strain>
    </source>
</reference>
<dbReference type="Pfam" id="PF00196">
    <property type="entry name" value="GerE"/>
    <property type="match status" value="1"/>
</dbReference>
<dbReference type="PANTHER" id="PTHR34293">
    <property type="entry name" value="HTH-TYPE TRANSCRIPTIONAL REGULATOR TRMBL2"/>
    <property type="match status" value="1"/>
</dbReference>
<feature type="region of interest" description="Disordered" evidence="1">
    <location>
        <begin position="351"/>
        <end position="385"/>
    </location>
</feature>
<proteinExistence type="predicted"/>
<dbReference type="Proteomes" id="UP001354931">
    <property type="component" value="Unassembled WGS sequence"/>
</dbReference>
<evidence type="ECO:0000259" key="2">
    <source>
        <dbReference type="PROSITE" id="PS50043"/>
    </source>
</evidence>
<dbReference type="Gene3D" id="1.10.10.10">
    <property type="entry name" value="Winged helix-like DNA-binding domain superfamily/Winged helix DNA-binding domain"/>
    <property type="match status" value="1"/>
</dbReference>
<organism evidence="3 4">
    <name type="scientific">Streptomyces endophyticus</name>
    <dbReference type="NCBI Taxonomy" id="714166"/>
    <lineage>
        <taxon>Bacteria</taxon>
        <taxon>Bacillati</taxon>
        <taxon>Actinomycetota</taxon>
        <taxon>Actinomycetes</taxon>
        <taxon>Kitasatosporales</taxon>
        <taxon>Streptomycetaceae</taxon>
        <taxon>Streptomyces</taxon>
    </lineage>
</organism>
<gene>
    <name evidence="3" type="ORF">OKJ99_22350</name>
</gene>
<evidence type="ECO:0000256" key="1">
    <source>
        <dbReference type="SAM" id="MobiDB-lite"/>
    </source>
</evidence>
<evidence type="ECO:0000313" key="4">
    <source>
        <dbReference type="Proteomes" id="UP001354931"/>
    </source>
</evidence>